<keyword evidence="3" id="KW-0238">DNA-binding</keyword>
<dbReference type="PROSITE" id="PS50931">
    <property type="entry name" value="HTH_LYSR"/>
    <property type="match status" value="1"/>
</dbReference>
<comment type="caution">
    <text evidence="6">The sequence shown here is derived from an EMBL/GenBank/DDBJ whole genome shotgun (WGS) entry which is preliminary data.</text>
</comment>
<sequence length="336" mass="35518">MDTRRLSFLLELSRLGSMRAVADELGTSTSTVSQQIAALAQEFGTELVFPVGRGVRLTPAGKRLAEHAAKILAEVQRARLTLDPAGEPFGTVRVAGFAGAIRRTVLPVVRELTRTHPAVSVEIHEYEPREALGFLASDAVDIALTYDYDLAPMPESTEWHTAPLWETPWGLGVPSTAAETGTGTTAAAGTGMTVPAGSGTAVPTPGRPLSAYQGHTWIGNSRNTADEDALRILASLEGFPLRITHKVDNIELAQELIRSGMGVGLLPEDRTLLPGVTLLPLRAPGVTLRAFVHARVGRDTWPALALVRDRIIAHAGNGAGVAFGTEPRTGVGAGPE</sequence>
<dbReference type="Gene3D" id="1.10.10.10">
    <property type="entry name" value="Winged helix-like DNA-binding domain superfamily/Winged helix DNA-binding domain"/>
    <property type="match status" value="1"/>
</dbReference>
<organism evidence="6 7">
    <name type="scientific">Leucobacter chromiireducens subsp. solipictus</name>
    <dbReference type="NCBI Taxonomy" id="398235"/>
    <lineage>
        <taxon>Bacteria</taxon>
        <taxon>Bacillati</taxon>
        <taxon>Actinomycetota</taxon>
        <taxon>Actinomycetes</taxon>
        <taxon>Micrococcales</taxon>
        <taxon>Microbacteriaceae</taxon>
        <taxon>Leucobacter</taxon>
    </lineage>
</organism>
<dbReference type="Gene3D" id="3.40.190.10">
    <property type="entry name" value="Periplasmic binding protein-like II"/>
    <property type="match status" value="2"/>
</dbReference>
<evidence type="ECO:0000313" key="7">
    <source>
        <dbReference type="Proteomes" id="UP001645859"/>
    </source>
</evidence>
<comment type="similarity">
    <text evidence="1">Belongs to the LysR transcriptional regulatory family.</text>
</comment>
<evidence type="ECO:0000256" key="3">
    <source>
        <dbReference type="ARBA" id="ARBA00023125"/>
    </source>
</evidence>
<dbReference type="InterPro" id="IPR036390">
    <property type="entry name" value="WH_DNA-bd_sf"/>
</dbReference>
<dbReference type="Pfam" id="PF03466">
    <property type="entry name" value="LysR_substrate"/>
    <property type="match status" value="1"/>
</dbReference>
<evidence type="ECO:0000256" key="1">
    <source>
        <dbReference type="ARBA" id="ARBA00009437"/>
    </source>
</evidence>
<dbReference type="SUPFAM" id="SSF53850">
    <property type="entry name" value="Periplasmic binding protein-like II"/>
    <property type="match status" value="1"/>
</dbReference>
<dbReference type="RefSeq" id="WP_202343326.1">
    <property type="nucleotide sequence ID" value="NZ_BAAAPI010000016.1"/>
</dbReference>
<dbReference type="Proteomes" id="UP001645859">
    <property type="component" value="Unassembled WGS sequence"/>
</dbReference>
<dbReference type="PANTHER" id="PTHR30346">
    <property type="entry name" value="TRANSCRIPTIONAL DUAL REGULATOR HCAR-RELATED"/>
    <property type="match status" value="1"/>
</dbReference>
<dbReference type="InterPro" id="IPR036388">
    <property type="entry name" value="WH-like_DNA-bd_sf"/>
</dbReference>
<evidence type="ECO:0000259" key="5">
    <source>
        <dbReference type="PROSITE" id="PS50931"/>
    </source>
</evidence>
<evidence type="ECO:0000256" key="4">
    <source>
        <dbReference type="ARBA" id="ARBA00023163"/>
    </source>
</evidence>
<keyword evidence="7" id="KW-1185">Reference proteome</keyword>
<evidence type="ECO:0000313" key="6">
    <source>
        <dbReference type="EMBL" id="MBL3678089.1"/>
    </source>
</evidence>
<keyword evidence="4" id="KW-0804">Transcription</keyword>
<evidence type="ECO:0000256" key="2">
    <source>
        <dbReference type="ARBA" id="ARBA00023015"/>
    </source>
</evidence>
<keyword evidence="2" id="KW-0805">Transcription regulation</keyword>
<gene>
    <name evidence="6" type="ORF">D3230_02055</name>
</gene>
<reference evidence="6 7" key="1">
    <citation type="submission" date="2018-09" db="EMBL/GenBank/DDBJ databases">
        <title>Comparative genomics of Leucobacter spp.</title>
        <authorList>
            <person name="Reis A.C."/>
            <person name="Kolvenbach B.A."/>
            <person name="Corvini P.F.X."/>
            <person name="Nunes O.C."/>
        </authorList>
    </citation>
    <scope>NUCLEOTIDE SEQUENCE [LARGE SCALE GENOMIC DNA]</scope>
    <source>
        <strain evidence="6 7">TAN 31504</strain>
    </source>
</reference>
<protein>
    <submittedName>
        <fullName evidence="6">LysR family transcriptional regulator</fullName>
    </submittedName>
</protein>
<feature type="domain" description="HTH lysR-type" evidence="5">
    <location>
        <begin position="1"/>
        <end position="58"/>
    </location>
</feature>
<proteinExistence type="inferred from homology"/>
<dbReference type="InterPro" id="IPR005119">
    <property type="entry name" value="LysR_subst-bd"/>
</dbReference>
<dbReference type="InterPro" id="IPR000847">
    <property type="entry name" value="LysR_HTH_N"/>
</dbReference>
<dbReference type="PANTHER" id="PTHR30346:SF29">
    <property type="entry name" value="LYSR SUBSTRATE-BINDING"/>
    <property type="match status" value="1"/>
</dbReference>
<dbReference type="SUPFAM" id="SSF46785">
    <property type="entry name" value="Winged helix' DNA-binding domain"/>
    <property type="match status" value="1"/>
</dbReference>
<accession>A0ABS1SF17</accession>
<name>A0ABS1SF17_9MICO</name>
<dbReference type="Pfam" id="PF00126">
    <property type="entry name" value="HTH_1"/>
    <property type="match status" value="1"/>
</dbReference>
<dbReference type="EMBL" id="QYAC01000001">
    <property type="protein sequence ID" value="MBL3678089.1"/>
    <property type="molecule type" value="Genomic_DNA"/>
</dbReference>